<keyword evidence="3" id="KW-1185">Reference proteome</keyword>
<evidence type="ECO:0000313" key="2">
    <source>
        <dbReference type="EMBL" id="KAL0059772.1"/>
    </source>
</evidence>
<dbReference type="Proteomes" id="UP001437256">
    <property type="component" value="Unassembled WGS sequence"/>
</dbReference>
<name>A0ABR2ZH27_9AGAR</name>
<dbReference type="EMBL" id="JBBXMP010000207">
    <property type="protein sequence ID" value="KAL0059772.1"/>
    <property type="molecule type" value="Genomic_DNA"/>
</dbReference>
<evidence type="ECO:0000256" key="1">
    <source>
        <dbReference type="SAM" id="MobiDB-lite"/>
    </source>
</evidence>
<feature type="region of interest" description="Disordered" evidence="1">
    <location>
        <begin position="387"/>
        <end position="747"/>
    </location>
</feature>
<feature type="compositionally biased region" description="Low complexity" evidence="1">
    <location>
        <begin position="529"/>
        <end position="543"/>
    </location>
</feature>
<feature type="compositionally biased region" description="Polar residues" evidence="1">
    <location>
        <begin position="496"/>
        <end position="513"/>
    </location>
</feature>
<sequence>MFREIDPEMIKQGLSNIQLRFLFRFLLDSTPPEHISPPKIDESYTRKNKKTPQKSNIAGGLVIGWLNAFRLRIIASALYGFRCILTWEPGGINDDLNFCHLVARTTYTPHIRALEYAIGLYPQTLYLDCYLNLIIMKVDFHHAFDKGKFLLIPPLPLLHEIGEYLRRNAQHPLTKDREKFYEAFSQHEWTYELLSLSLDPERSINRKNVDTSRPVNGLERYANRPGYTEYCHPFDHPHLKDIRSLAHPIFFCFNAVFTLWGTSDAIFKDAYIQYESVRILHDIGLLLNARPPREFYCTRPGQVNEPPKDEKLDYLVPQEASYVKRASLFQDLLEEFQKARDGELGHVLSGGVVAKSARKRTLVANPRVTRSSEARLNVMRSALDADEGAEALTEKGREVIPKTAPITGNNGARSRPKGTKPGSASSRKHVRDHRMSDTSYPPLPPCTPSTSFSEHQSHTEAPFKSSTRPLKRLRSPVRSQDVDEPPSKRSRIGRDTTFTSCQSDTENYFSMQDDTGFDPDHVQPFRCLPASDSPASRSPSDGPGRLKRTCGRAPSPPTPSPCYAESSDEETDFPLCKRRSASGGKGSEEWSNYQMRKRLKRDVLKGAKGSKKLQTPSKHDTSEPIQPNLRRSRRKLGPDSSDQAPSSRIPSPGSCAIVGLLSVPESSPTTPSPRPRTNVKRSPDQRGRAGSLSKGPHTFVSPGQSPYADLAHDQHAAALERDGKRDSDNTRPLSSMFKSPYADLVFD</sequence>
<reference evidence="2 3" key="1">
    <citation type="submission" date="2024-05" db="EMBL/GenBank/DDBJ databases">
        <title>A draft genome resource for the thread blight pathogen Marasmius tenuissimus strain MS-2.</title>
        <authorList>
            <person name="Yulfo-Soto G.E."/>
            <person name="Baruah I.K."/>
            <person name="Amoako-Attah I."/>
            <person name="Bukari Y."/>
            <person name="Meinhardt L.W."/>
            <person name="Bailey B.A."/>
            <person name="Cohen S.P."/>
        </authorList>
    </citation>
    <scope>NUCLEOTIDE SEQUENCE [LARGE SCALE GENOMIC DNA]</scope>
    <source>
        <strain evidence="2 3">MS-2</strain>
    </source>
</reference>
<organism evidence="2 3">
    <name type="scientific">Marasmius tenuissimus</name>
    <dbReference type="NCBI Taxonomy" id="585030"/>
    <lineage>
        <taxon>Eukaryota</taxon>
        <taxon>Fungi</taxon>
        <taxon>Dikarya</taxon>
        <taxon>Basidiomycota</taxon>
        <taxon>Agaricomycotina</taxon>
        <taxon>Agaricomycetes</taxon>
        <taxon>Agaricomycetidae</taxon>
        <taxon>Agaricales</taxon>
        <taxon>Marasmiineae</taxon>
        <taxon>Marasmiaceae</taxon>
        <taxon>Marasmius</taxon>
    </lineage>
</organism>
<feature type="compositionally biased region" description="Basic and acidic residues" evidence="1">
    <location>
        <begin position="710"/>
        <end position="729"/>
    </location>
</feature>
<proteinExistence type="predicted"/>
<comment type="caution">
    <text evidence="2">The sequence shown here is derived from an EMBL/GenBank/DDBJ whole genome shotgun (WGS) entry which is preliminary data.</text>
</comment>
<accession>A0ABR2ZH27</accession>
<feature type="compositionally biased region" description="Polar residues" evidence="1">
    <location>
        <begin position="640"/>
        <end position="649"/>
    </location>
</feature>
<protein>
    <recommendedName>
        <fullName evidence="4">HNH nuclease domain-containing protein</fullName>
    </recommendedName>
</protein>
<gene>
    <name evidence="2" type="ORF">AAF712_013459</name>
</gene>
<evidence type="ECO:0000313" key="3">
    <source>
        <dbReference type="Proteomes" id="UP001437256"/>
    </source>
</evidence>
<feature type="region of interest" description="Disordered" evidence="1">
    <location>
        <begin position="34"/>
        <end position="53"/>
    </location>
</feature>
<evidence type="ECO:0008006" key="4">
    <source>
        <dbReference type="Google" id="ProtNLM"/>
    </source>
</evidence>